<evidence type="ECO:0000256" key="13">
    <source>
        <dbReference type="ARBA" id="ARBA00047659"/>
    </source>
</evidence>
<evidence type="ECO:0000256" key="2">
    <source>
        <dbReference type="ARBA" id="ARBA00008467"/>
    </source>
</evidence>
<dbReference type="InterPro" id="IPR018201">
    <property type="entry name" value="Ketoacyl_synth_AS"/>
</dbReference>
<reference evidence="19" key="1">
    <citation type="submission" date="2015-07" db="EMBL/GenBank/DDBJ databases">
        <title>Complete genome sequence and phylogenetic analysis of Limnochorda pilosa.</title>
        <authorList>
            <person name="Watanabe M."/>
            <person name="Kojima H."/>
            <person name="Fukui M."/>
        </authorList>
    </citation>
    <scope>NUCLEOTIDE SEQUENCE [LARGE SCALE GENOMIC DNA]</scope>
    <source>
        <strain evidence="19">HC45</strain>
    </source>
</reference>
<dbReference type="EC" id="2.3.1.179" evidence="3 14"/>
<dbReference type="CDD" id="cd00834">
    <property type="entry name" value="KAS_I_II"/>
    <property type="match status" value="1"/>
</dbReference>
<dbReference type="PANTHER" id="PTHR11712">
    <property type="entry name" value="POLYKETIDE SYNTHASE-RELATED"/>
    <property type="match status" value="1"/>
</dbReference>
<dbReference type="FunFam" id="3.40.47.10:FF:000009">
    <property type="entry name" value="3-oxoacyl-[acyl-carrier-protein] synthase 2"/>
    <property type="match status" value="1"/>
</dbReference>
<dbReference type="KEGG" id="lpil:LIP_1619"/>
<keyword evidence="7" id="KW-0276">Fatty acid metabolism</keyword>
<dbReference type="NCBIfam" id="NF005589">
    <property type="entry name" value="PRK07314.1"/>
    <property type="match status" value="1"/>
</dbReference>
<keyword evidence="9 14" id="KW-0275">Fatty acid biosynthesis</keyword>
<dbReference type="OrthoDB" id="9808669at2"/>
<evidence type="ECO:0000256" key="5">
    <source>
        <dbReference type="ARBA" id="ARBA00022516"/>
    </source>
</evidence>
<dbReference type="EMBL" id="AP014924">
    <property type="protein sequence ID" value="BAS27465.1"/>
    <property type="molecule type" value="Genomic_DNA"/>
</dbReference>
<evidence type="ECO:0000256" key="7">
    <source>
        <dbReference type="ARBA" id="ARBA00022832"/>
    </source>
</evidence>
<dbReference type="GO" id="GO:0005829">
    <property type="term" value="C:cytosol"/>
    <property type="evidence" value="ECO:0007669"/>
    <property type="project" value="TreeGrafter"/>
</dbReference>
<organism evidence="18 19">
    <name type="scientific">Limnochorda pilosa</name>
    <dbReference type="NCBI Taxonomy" id="1555112"/>
    <lineage>
        <taxon>Bacteria</taxon>
        <taxon>Bacillati</taxon>
        <taxon>Bacillota</taxon>
        <taxon>Limnochordia</taxon>
        <taxon>Limnochordales</taxon>
        <taxon>Limnochordaceae</taxon>
        <taxon>Limnochorda</taxon>
    </lineage>
</organism>
<evidence type="ECO:0000256" key="3">
    <source>
        <dbReference type="ARBA" id="ARBA00012356"/>
    </source>
</evidence>
<comment type="catalytic activity">
    <reaction evidence="13 14">
        <text>a fatty acyl-[ACP] + malonyl-[ACP] + H(+) = a 3-oxoacyl-[ACP] + holo-[ACP] + CO2</text>
        <dbReference type="Rhea" id="RHEA:22836"/>
        <dbReference type="Rhea" id="RHEA-COMP:9623"/>
        <dbReference type="Rhea" id="RHEA-COMP:9685"/>
        <dbReference type="Rhea" id="RHEA-COMP:9916"/>
        <dbReference type="Rhea" id="RHEA-COMP:14125"/>
        <dbReference type="ChEBI" id="CHEBI:15378"/>
        <dbReference type="ChEBI" id="CHEBI:16526"/>
        <dbReference type="ChEBI" id="CHEBI:64479"/>
        <dbReference type="ChEBI" id="CHEBI:78449"/>
        <dbReference type="ChEBI" id="CHEBI:78776"/>
        <dbReference type="ChEBI" id="CHEBI:138651"/>
    </reaction>
</comment>
<accession>A0A0K2SK40</accession>
<keyword evidence="5 14" id="KW-0444">Lipid biosynthesis</keyword>
<dbReference type="InterPro" id="IPR000794">
    <property type="entry name" value="Beta-ketoacyl_synthase"/>
</dbReference>
<dbReference type="Proteomes" id="UP000065807">
    <property type="component" value="Chromosome"/>
</dbReference>
<dbReference type="STRING" id="1555112.LIP_1619"/>
<keyword evidence="10 14" id="KW-0012">Acyltransferase</keyword>
<dbReference type="InterPro" id="IPR014030">
    <property type="entry name" value="Ketoacyl_synth_N"/>
</dbReference>
<comment type="pathway">
    <text evidence="1 14">Lipid metabolism; fatty acid biosynthesis.</text>
</comment>
<gene>
    <name evidence="18" type="ORF">LIP_1619</name>
</gene>
<feature type="domain" description="Ketosynthase family 3 (KS3)" evidence="17">
    <location>
        <begin position="8"/>
        <end position="415"/>
    </location>
</feature>
<comment type="similarity">
    <text evidence="2 14 16">Belongs to the thiolase-like superfamily. Beta-ketoacyl-ACP synthases family.</text>
</comment>
<evidence type="ECO:0000256" key="4">
    <source>
        <dbReference type="ARBA" id="ARBA00014657"/>
    </source>
</evidence>
<dbReference type="UniPathway" id="UPA00094"/>
<evidence type="ECO:0000256" key="1">
    <source>
        <dbReference type="ARBA" id="ARBA00005194"/>
    </source>
</evidence>
<name>A0A0K2SK40_LIMPI</name>
<proteinExistence type="inferred from homology"/>
<evidence type="ECO:0000313" key="18">
    <source>
        <dbReference type="EMBL" id="BAS27465.1"/>
    </source>
</evidence>
<dbReference type="PROSITE" id="PS00606">
    <property type="entry name" value="KS3_1"/>
    <property type="match status" value="1"/>
</dbReference>
<dbReference type="PATRIC" id="fig|1555112.3.peg.1652"/>
<keyword evidence="6 14" id="KW-0808">Transferase</keyword>
<evidence type="ECO:0000256" key="12">
    <source>
        <dbReference type="ARBA" id="ARBA00047318"/>
    </source>
</evidence>
<evidence type="ECO:0000256" key="9">
    <source>
        <dbReference type="ARBA" id="ARBA00023160"/>
    </source>
</evidence>
<keyword evidence="19" id="KW-1185">Reference proteome</keyword>
<dbReference type="Pfam" id="PF02801">
    <property type="entry name" value="Ketoacyl-synt_C"/>
    <property type="match status" value="1"/>
</dbReference>
<dbReference type="InterPro" id="IPR014031">
    <property type="entry name" value="Ketoacyl_synth_C"/>
</dbReference>
<reference evidence="19" key="2">
    <citation type="journal article" date="2016" name="Int. J. Syst. Evol. Microbiol.">
        <title>Complete genome sequence and cell structure of Limnochorda pilosa, a Gram-negative spore-former within the phylum Firmicutes.</title>
        <authorList>
            <person name="Watanabe M."/>
            <person name="Kojima H."/>
            <person name="Fukui M."/>
        </authorList>
    </citation>
    <scope>NUCLEOTIDE SEQUENCE [LARGE SCALE GENOMIC DNA]</scope>
    <source>
        <strain evidence="19">HC45</strain>
    </source>
</reference>
<dbReference type="InterPro" id="IPR020841">
    <property type="entry name" value="PKS_Beta-ketoAc_synthase_dom"/>
</dbReference>
<evidence type="ECO:0000313" key="19">
    <source>
        <dbReference type="Proteomes" id="UP000065807"/>
    </source>
</evidence>
<comment type="function">
    <text evidence="11 14">Involved in the type II fatty acid elongation cycle. Catalyzes the elongation of a wide range of acyl-ACP by the addition of two carbons from malonyl-ACP to an acyl acceptor. Can efficiently catalyze the conversion of palmitoleoyl-ACP (cis-hexadec-9-enoyl-ACP) to cis-vaccenoyl-ACP (cis-octadec-11-enoyl-ACP), an essential step in the thermal regulation of fatty acid composition.</text>
</comment>
<dbReference type="PIRSF" id="PIRSF000447">
    <property type="entry name" value="KAS_II"/>
    <property type="match status" value="1"/>
</dbReference>
<feature type="active site" description="For beta-ketoacyl synthase activity" evidence="15">
    <location>
        <position position="168"/>
    </location>
</feature>
<evidence type="ECO:0000256" key="16">
    <source>
        <dbReference type="RuleBase" id="RU003694"/>
    </source>
</evidence>
<keyword evidence="8" id="KW-0443">Lipid metabolism</keyword>
<dbReference type="InterPro" id="IPR017568">
    <property type="entry name" value="3-oxoacyl-ACP_synth-2"/>
</dbReference>
<sequence>MGETATAARRVVVTGLGAVTPLGIGVPAYWDGLVSGRSGVGAITRFDASGLPTRIAAEVKGFDPLSYVDRKRARHLDRFAQFAIAAALEARDQSGVRVDERPERVGVVIGSGIGGMETFETQHQNMLERGPDRVSPFFVPMMIANMAAGEVSIELGARGYIDCPVTACATGANAIGEAYRAIARGDADVVFAGGTEAGITPLTVAGFSSARAISTRNEEPERASRPFDRDRDGFVLAEGAAVLVLEELEHARRRNASVLAEIAGYASVADAYHVTAPDPDARGATEALRTVLRQAGCNPDQVGYINAHGTSTVYNDRSETLAIKKAMGDVAYRVAVSSTKSMTGHMLGAAGAAEAIAAVLAMDRGVIPPTINLEHADPECDLDYVPGEAREQAVRVSISNSFGFGGHNVVLLFRTDTL</sequence>
<evidence type="ECO:0000259" key="17">
    <source>
        <dbReference type="PROSITE" id="PS52004"/>
    </source>
</evidence>
<evidence type="ECO:0000256" key="8">
    <source>
        <dbReference type="ARBA" id="ARBA00023098"/>
    </source>
</evidence>
<evidence type="ECO:0000256" key="6">
    <source>
        <dbReference type="ARBA" id="ARBA00022679"/>
    </source>
</evidence>
<dbReference type="PROSITE" id="PS52004">
    <property type="entry name" value="KS3_2"/>
    <property type="match status" value="1"/>
</dbReference>
<dbReference type="GO" id="GO:0004315">
    <property type="term" value="F:3-oxoacyl-[acyl-carrier-protein] synthase activity"/>
    <property type="evidence" value="ECO:0007669"/>
    <property type="project" value="UniProtKB-UniRule"/>
</dbReference>
<dbReference type="SUPFAM" id="SSF53901">
    <property type="entry name" value="Thiolase-like"/>
    <property type="match status" value="2"/>
</dbReference>
<evidence type="ECO:0000256" key="10">
    <source>
        <dbReference type="ARBA" id="ARBA00023315"/>
    </source>
</evidence>
<protein>
    <recommendedName>
        <fullName evidence="4 14">3-oxoacyl-[acyl-carrier-protein] synthase 2</fullName>
        <ecNumber evidence="3 14">2.3.1.179</ecNumber>
    </recommendedName>
</protein>
<dbReference type="PANTHER" id="PTHR11712:SF336">
    <property type="entry name" value="3-OXOACYL-[ACYL-CARRIER-PROTEIN] SYNTHASE, MITOCHONDRIAL"/>
    <property type="match status" value="1"/>
</dbReference>
<dbReference type="Pfam" id="PF00109">
    <property type="entry name" value="ketoacyl-synt"/>
    <property type="match status" value="1"/>
</dbReference>
<evidence type="ECO:0000256" key="15">
    <source>
        <dbReference type="PIRSR" id="PIRSR000447-1"/>
    </source>
</evidence>
<evidence type="ECO:0000256" key="11">
    <source>
        <dbReference type="ARBA" id="ARBA00024006"/>
    </source>
</evidence>
<comment type="catalytic activity">
    <reaction evidence="12 14">
        <text>(9Z)-hexadecenoyl-[ACP] + malonyl-[ACP] + H(+) = 3-oxo-(11Z)-octadecenoyl-[ACP] + holo-[ACP] + CO2</text>
        <dbReference type="Rhea" id="RHEA:55040"/>
        <dbReference type="Rhea" id="RHEA-COMP:9623"/>
        <dbReference type="Rhea" id="RHEA-COMP:9685"/>
        <dbReference type="Rhea" id="RHEA-COMP:10800"/>
        <dbReference type="Rhea" id="RHEA-COMP:14074"/>
        <dbReference type="ChEBI" id="CHEBI:15378"/>
        <dbReference type="ChEBI" id="CHEBI:16526"/>
        <dbReference type="ChEBI" id="CHEBI:64479"/>
        <dbReference type="ChEBI" id="CHEBI:78449"/>
        <dbReference type="ChEBI" id="CHEBI:83989"/>
        <dbReference type="ChEBI" id="CHEBI:138538"/>
        <dbReference type="EC" id="2.3.1.179"/>
    </reaction>
</comment>
<dbReference type="Gene3D" id="3.40.47.10">
    <property type="match status" value="1"/>
</dbReference>
<dbReference type="InterPro" id="IPR016039">
    <property type="entry name" value="Thiolase-like"/>
</dbReference>
<dbReference type="GO" id="GO:0006633">
    <property type="term" value="P:fatty acid biosynthetic process"/>
    <property type="evidence" value="ECO:0007669"/>
    <property type="project" value="UniProtKB-UniRule"/>
</dbReference>
<dbReference type="AlphaFoldDB" id="A0A0K2SK40"/>
<dbReference type="NCBIfam" id="TIGR03150">
    <property type="entry name" value="fabF"/>
    <property type="match status" value="1"/>
</dbReference>
<dbReference type="SMART" id="SM00825">
    <property type="entry name" value="PKS_KS"/>
    <property type="match status" value="1"/>
</dbReference>
<evidence type="ECO:0000256" key="14">
    <source>
        <dbReference type="PIRNR" id="PIRNR000447"/>
    </source>
</evidence>
<dbReference type="RefSeq" id="WP_068141713.1">
    <property type="nucleotide sequence ID" value="NZ_AP014924.1"/>
</dbReference>